<accession>A0AAR2LN10</accession>
<protein>
    <recommendedName>
        <fullName evidence="3">BH3-interacting domain death agonist</fullName>
    </recommendedName>
</protein>
<dbReference type="Proteomes" id="UP001501920">
    <property type="component" value="Chromosome 7"/>
</dbReference>
<keyword evidence="10" id="KW-1185">Reference proteome</keyword>
<dbReference type="GO" id="GO:0008637">
    <property type="term" value="P:apoptotic mitochondrial changes"/>
    <property type="evidence" value="ECO:0007669"/>
    <property type="project" value="TreeGrafter"/>
</dbReference>
<name>A0AAR2LN10_PYGNA</name>
<dbReference type="Ensembl" id="ENSPNAT00000060946.1">
    <property type="protein sequence ID" value="ENSPNAP00000077945.1"/>
    <property type="gene ID" value="ENSPNAG00000033168.1"/>
</dbReference>
<evidence type="ECO:0000313" key="10">
    <source>
        <dbReference type="Proteomes" id="UP001501920"/>
    </source>
</evidence>
<dbReference type="GeneTree" id="ENSGT00990000204811"/>
<dbReference type="PANTHER" id="PTHR35447:SF1">
    <property type="entry name" value="BH3-INTERACTING DOMAIN DEATH AGONIST"/>
    <property type="match status" value="1"/>
</dbReference>
<keyword evidence="4" id="KW-0963">Cytoplasm</keyword>
<dbReference type="AlphaFoldDB" id="A0AAR2LN10"/>
<dbReference type="CTD" id="559425"/>
<dbReference type="RefSeq" id="XP_037395851.1">
    <property type="nucleotide sequence ID" value="XM_037539954.1"/>
</dbReference>
<dbReference type="Gene3D" id="1.10.437.10">
    <property type="entry name" value="Blc2-like"/>
    <property type="match status" value="1"/>
</dbReference>
<dbReference type="Pfam" id="PF06393">
    <property type="entry name" value="BID"/>
    <property type="match status" value="1"/>
</dbReference>
<evidence type="ECO:0000256" key="5">
    <source>
        <dbReference type="ARBA" id="ARBA00022703"/>
    </source>
</evidence>
<keyword evidence="8" id="KW-0472">Membrane</keyword>
<proteinExistence type="predicted"/>
<organism evidence="9 10">
    <name type="scientific">Pygocentrus nattereri</name>
    <name type="common">Red-bellied piranha</name>
    <dbReference type="NCBI Taxonomy" id="42514"/>
    <lineage>
        <taxon>Eukaryota</taxon>
        <taxon>Metazoa</taxon>
        <taxon>Chordata</taxon>
        <taxon>Craniata</taxon>
        <taxon>Vertebrata</taxon>
        <taxon>Euteleostomi</taxon>
        <taxon>Actinopterygii</taxon>
        <taxon>Neopterygii</taxon>
        <taxon>Teleostei</taxon>
        <taxon>Ostariophysi</taxon>
        <taxon>Characiformes</taxon>
        <taxon>Characoidei</taxon>
        <taxon>Pygocentrus</taxon>
    </lineage>
</organism>
<dbReference type="GO" id="GO:2001244">
    <property type="term" value="P:positive regulation of intrinsic apoptotic signaling pathway"/>
    <property type="evidence" value="ECO:0007669"/>
    <property type="project" value="TreeGrafter"/>
</dbReference>
<dbReference type="GO" id="GO:0005741">
    <property type="term" value="C:mitochondrial outer membrane"/>
    <property type="evidence" value="ECO:0007669"/>
    <property type="project" value="UniProtKB-SubCell"/>
</dbReference>
<evidence type="ECO:0000256" key="4">
    <source>
        <dbReference type="ARBA" id="ARBA00022490"/>
    </source>
</evidence>
<comment type="subcellular location">
    <subcellularLocation>
        <location evidence="2">Cytoplasm</location>
    </subcellularLocation>
    <subcellularLocation>
        <location evidence="1">Mitochondrion outer membrane</location>
    </subcellularLocation>
</comment>
<reference evidence="9" key="2">
    <citation type="submission" date="2025-08" db="UniProtKB">
        <authorList>
            <consortium name="Ensembl"/>
        </authorList>
    </citation>
    <scope>IDENTIFICATION</scope>
</reference>
<keyword evidence="7" id="KW-0496">Mitochondrion</keyword>
<keyword evidence="6" id="KW-1000">Mitochondrion outer membrane</keyword>
<sequence length="200" mass="22133">MDANDNLDCVSLVFLTFLDQTPCQNKDLEKELHRLGYDLKLTTDSGGTKYAHHGLVDLSIECDGELETDGNIPTNPRDFLQGVLPEVHLALPVNPEEAQAVREVAAELIRIADELNLMIVSRAAEGLARKLNSTSSLESWHILLVQSVDNLLKEVPGVHTEQVVMALTFSLVKAVCEHTPPLLRGLYNVVMQYISPARPR</sequence>
<evidence type="ECO:0000256" key="6">
    <source>
        <dbReference type="ARBA" id="ARBA00022787"/>
    </source>
</evidence>
<dbReference type="InterPro" id="IPR036834">
    <property type="entry name" value="Bcl-2-like_sf"/>
</dbReference>
<reference evidence="9" key="3">
    <citation type="submission" date="2025-09" db="UniProtKB">
        <authorList>
            <consortium name="Ensembl"/>
        </authorList>
    </citation>
    <scope>IDENTIFICATION</scope>
</reference>
<dbReference type="InterPro" id="IPR010479">
    <property type="entry name" value="BID"/>
</dbReference>
<evidence type="ECO:0000256" key="1">
    <source>
        <dbReference type="ARBA" id="ARBA00004294"/>
    </source>
</evidence>
<dbReference type="GO" id="GO:0005829">
    <property type="term" value="C:cytosol"/>
    <property type="evidence" value="ECO:0007669"/>
    <property type="project" value="TreeGrafter"/>
</dbReference>
<dbReference type="GO" id="GO:2001238">
    <property type="term" value="P:positive regulation of extrinsic apoptotic signaling pathway"/>
    <property type="evidence" value="ECO:0007669"/>
    <property type="project" value="TreeGrafter"/>
</dbReference>
<keyword evidence="5" id="KW-0053">Apoptosis</keyword>
<reference evidence="9 10" key="1">
    <citation type="submission" date="2020-10" db="EMBL/GenBank/DDBJ databases">
        <title>Pygocentrus nattereri (red-bellied piranha) genome, fPygNat1, primary haplotype.</title>
        <authorList>
            <person name="Myers G."/>
            <person name="Meyer A."/>
            <person name="Karagic N."/>
            <person name="Pippel M."/>
            <person name="Winkler S."/>
            <person name="Tracey A."/>
            <person name="Wood J."/>
            <person name="Formenti G."/>
            <person name="Howe K."/>
            <person name="Fedrigo O."/>
            <person name="Jarvis E.D."/>
        </authorList>
    </citation>
    <scope>NUCLEOTIDE SEQUENCE [LARGE SCALE GENOMIC DNA]</scope>
</reference>
<dbReference type="GO" id="GO:0090200">
    <property type="term" value="P:positive regulation of release of cytochrome c from mitochondria"/>
    <property type="evidence" value="ECO:0007669"/>
    <property type="project" value="TreeGrafter"/>
</dbReference>
<evidence type="ECO:0000256" key="3">
    <source>
        <dbReference type="ARBA" id="ARBA00015802"/>
    </source>
</evidence>
<evidence type="ECO:0000256" key="7">
    <source>
        <dbReference type="ARBA" id="ARBA00023128"/>
    </source>
</evidence>
<dbReference type="GeneID" id="108424231"/>
<evidence type="ECO:0000256" key="8">
    <source>
        <dbReference type="ARBA" id="ARBA00023136"/>
    </source>
</evidence>
<dbReference type="RefSeq" id="XP_017547623.1">
    <property type="nucleotide sequence ID" value="XM_017692134.2"/>
</dbReference>
<dbReference type="SUPFAM" id="SSF56854">
    <property type="entry name" value="Bcl-2 inhibitors of programmed cell death"/>
    <property type="match status" value="1"/>
</dbReference>
<dbReference type="PANTHER" id="PTHR35447">
    <property type="entry name" value="BH3-INTERACTING DOMAIN DEATH AGONIST"/>
    <property type="match status" value="1"/>
</dbReference>
<evidence type="ECO:0000313" key="9">
    <source>
        <dbReference type="Ensembl" id="ENSPNAP00000077945.1"/>
    </source>
</evidence>
<evidence type="ECO:0000256" key="2">
    <source>
        <dbReference type="ARBA" id="ARBA00004496"/>
    </source>
</evidence>